<evidence type="ECO:0008006" key="3">
    <source>
        <dbReference type="Google" id="ProtNLM"/>
    </source>
</evidence>
<gene>
    <name evidence="1" type="ORF">GCM10022399_01970</name>
</gene>
<dbReference type="RefSeq" id="WP_344940238.1">
    <property type="nucleotide sequence ID" value="NZ_BAABDC010000001.1"/>
</dbReference>
<proteinExistence type="predicted"/>
<comment type="caution">
    <text evidence="1">The sequence shown here is derived from an EMBL/GenBank/DDBJ whole genome shotgun (WGS) entry which is preliminary data.</text>
</comment>
<name>A0ABP7CG22_9MICO</name>
<accession>A0ABP7CG22</accession>
<dbReference type="NCBIfam" id="TIGR00026">
    <property type="entry name" value="hi_GC_TIGR00026"/>
    <property type="match status" value="1"/>
</dbReference>
<dbReference type="InterPro" id="IPR012349">
    <property type="entry name" value="Split_barrel_FMN-bd"/>
</dbReference>
<organism evidence="1 2">
    <name type="scientific">Terrabacter ginsenosidimutans</name>
    <dbReference type="NCBI Taxonomy" id="490575"/>
    <lineage>
        <taxon>Bacteria</taxon>
        <taxon>Bacillati</taxon>
        <taxon>Actinomycetota</taxon>
        <taxon>Actinomycetes</taxon>
        <taxon>Micrococcales</taxon>
        <taxon>Intrasporangiaceae</taxon>
        <taxon>Terrabacter</taxon>
    </lineage>
</organism>
<reference evidence="2" key="1">
    <citation type="journal article" date="2019" name="Int. J. Syst. Evol. Microbiol.">
        <title>The Global Catalogue of Microorganisms (GCM) 10K type strain sequencing project: providing services to taxonomists for standard genome sequencing and annotation.</title>
        <authorList>
            <consortium name="The Broad Institute Genomics Platform"/>
            <consortium name="The Broad Institute Genome Sequencing Center for Infectious Disease"/>
            <person name="Wu L."/>
            <person name="Ma J."/>
        </authorList>
    </citation>
    <scope>NUCLEOTIDE SEQUENCE [LARGE SCALE GENOMIC DNA]</scope>
    <source>
        <strain evidence="2">JCM 17125</strain>
    </source>
</reference>
<dbReference type="EMBL" id="BAABDC010000001">
    <property type="protein sequence ID" value="GAA3689871.1"/>
    <property type="molecule type" value="Genomic_DNA"/>
</dbReference>
<dbReference type="SUPFAM" id="SSF50475">
    <property type="entry name" value="FMN-binding split barrel"/>
    <property type="match status" value="1"/>
</dbReference>
<evidence type="ECO:0000313" key="2">
    <source>
        <dbReference type="Proteomes" id="UP001501468"/>
    </source>
</evidence>
<dbReference type="InterPro" id="IPR004378">
    <property type="entry name" value="F420H2_quin_Rdtase"/>
</dbReference>
<sequence length="129" mass="14731">MHPDSSQSEAILAALNHSPVIDLTTTGRRTGRHRRIEIFLHNDDGQLFITGMPRADRTRDWIYNIEADPHVVIHLKQSVVLDVPATARVVTEPEERRPFIEAAARRWRRTDVPDMLRHSPLIVLTVESG</sequence>
<dbReference type="Proteomes" id="UP001501468">
    <property type="component" value="Unassembled WGS sequence"/>
</dbReference>
<protein>
    <recommendedName>
        <fullName evidence="3">Nitroreductase family deazaflavin-dependent oxidoreductase</fullName>
    </recommendedName>
</protein>
<dbReference type="Gene3D" id="2.30.110.10">
    <property type="entry name" value="Electron Transport, Fmn-binding Protein, Chain A"/>
    <property type="match status" value="1"/>
</dbReference>
<keyword evidence="2" id="KW-1185">Reference proteome</keyword>
<dbReference type="Pfam" id="PF04075">
    <property type="entry name" value="F420H2_quin_red"/>
    <property type="match status" value="1"/>
</dbReference>
<evidence type="ECO:0000313" key="1">
    <source>
        <dbReference type="EMBL" id="GAA3689871.1"/>
    </source>
</evidence>